<comment type="caution">
    <text evidence="1">The sequence shown here is derived from an EMBL/GenBank/DDBJ whole genome shotgun (WGS) entry which is preliminary data.</text>
</comment>
<dbReference type="EMBL" id="SNYL01000001">
    <property type="protein sequence ID" value="TDQ45324.1"/>
    <property type="molecule type" value="Genomic_DNA"/>
</dbReference>
<evidence type="ECO:0000313" key="2">
    <source>
        <dbReference type="Proteomes" id="UP000295510"/>
    </source>
</evidence>
<dbReference type="Proteomes" id="UP000295510">
    <property type="component" value="Unassembled WGS sequence"/>
</dbReference>
<proteinExistence type="predicted"/>
<keyword evidence="2" id="KW-1185">Reference proteome</keyword>
<dbReference type="GO" id="GO:0016740">
    <property type="term" value="F:transferase activity"/>
    <property type="evidence" value="ECO:0007669"/>
    <property type="project" value="UniProtKB-KW"/>
</dbReference>
<dbReference type="Gene3D" id="1.20.120.330">
    <property type="entry name" value="Nucleotidyltransferases domain 2"/>
    <property type="match status" value="1"/>
</dbReference>
<keyword evidence="1" id="KW-0808">Transferase</keyword>
<dbReference type="AlphaFoldDB" id="A0A4R6UPZ7"/>
<dbReference type="RefSeq" id="WP_164499678.1">
    <property type="nucleotide sequence ID" value="NZ_SNYL01000001.1"/>
</dbReference>
<evidence type="ECO:0000313" key="1">
    <source>
        <dbReference type="EMBL" id="TDQ45324.1"/>
    </source>
</evidence>
<name>A0A4R6UPZ7_9BURK</name>
<dbReference type="SUPFAM" id="SSF81593">
    <property type="entry name" value="Nucleotidyltransferase substrate binding subunit/domain"/>
    <property type="match status" value="1"/>
</dbReference>
<protein>
    <submittedName>
        <fullName evidence="1">Nucleotidyltransferase substrate binding protein (TIGR01987 family)</fullName>
    </submittedName>
</protein>
<dbReference type="NCBIfam" id="TIGR01987">
    <property type="entry name" value="HI0074"/>
    <property type="match status" value="1"/>
</dbReference>
<gene>
    <name evidence="1" type="ORF">DFR43_101227</name>
</gene>
<organism evidence="1 2">
    <name type="scientific">Tepidicella xavieri</name>
    <dbReference type="NCBI Taxonomy" id="360241"/>
    <lineage>
        <taxon>Bacteria</taxon>
        <taxon>Pseudomonadati</taxon>
        <taxon>Pseudomonadota</taxon>
        <taxon>Betaproteobacteria</taxon>
        <taxon>Burkholderiales</taxon>
        <taxon>Tepidicella</taxon>
    </lineage>
</organism>
<dbReference type="InterPro" id="IPR010235">
    <property type="entry name" value="HepT"/>
</dbReference>
<reference evidence="1 2" key="1">
    <citation type="submission" date="2019-03" db="EMBL/GenBank/DDBJ databases">
        <title>Genomic Encyclopedia of Type Strains, Phase IV (KMG-IV): sequencing the most valuable type-strain genomes for metagenomic binning, comparative biology and taxonomic classification.</title>
        <authorList>
            <person name="Goeker M."/>
        </authorList>
    </citation>
    <scope>NUCLEOTIDE SEQUENCE [LARGE SCALE GENOMIC DNA]</scope>
    <source>
        <strain evidence="1 2">DSM 19605</strain>
    </source>
</reference>
<accession>A0A4R6UPZ7</accession>
<dbReference type="Pfam" id="PF08780">
    <property type="entry name" value="NTase_sub_bind"/>
    <property type="match status" value="1"/>
</dbReference>
<sequence length="140" mass="15724">MSPSTPSIDLTPLSKAIDALAGALHYWHIEPDDSPRKPHLRAGVIQSFEFTYELSVRLLRRVLMERAASAPAIADLSFNDLLRTAADAALLSEPLGWRRWRDLRNRTSHSYDETQAQEIALAATAFLEDARTLLQRLRSA</sequence>